<proteinExistence type="predicted"/>
<feature type="compositionally biased region" description="Basic residues" evidence="2">
    <location>
        <begin position="252"/>
        <end position="261"/>
    </location>
</feature>
<keyword evidence="3" id="KW-1133">Transmembrane helix</keyword>
<feature type="coiled-coil region" evidence="1">
    <location>
        <begin position="1"/>
        <end position="39"/>
    </location>
</feature>
<evidence type="ECO:0000313" key="5">
    <source>
        <dbReference type="EMBL" id="KGF21502.1"/>
    </source>
</evidence>
<feature type="transmembrane region" description="Helical" evidence="3">
    <location>
        <begin position="85"/>
        <end position="105"/>
    </location>
</feature>
<evidence type="ECO:0000256" key="3">
    <source>
        <dbReference type="SAM" id="Phobius"/>
    </source>
</evidence>
<evidence type="ECO:0008006" key="7">
    <source>
        <dbReference type="Google" id="ProtNLM"/>
    </source>
</evidence>
<evidence type="ECO:0000256" key="1">
    <source>
        <dbReference type="SAM" id="Coils"/>
    </source>
</evidence>
<reference evidence="4 6" key="1">
    <citation type="submission" date="2014-07" db="EMBL/GenBank/DDBJ databases">
        <authorList>
            <person name="McCorrison J."/>
            <person name="Sanka R."/>
            <person name="Torralba M."/>
            <person name="Gillis M."/>
            <person name="Haft D.H."/>
            <person name="Methe B."/>
            <person name="Sutton G."/>
            <person name="Nelson K.E."/>
        </authorList>
    </citation>
    <scope>NUCLEOTIDE SEQUENCE [LARGE SCALE GENOMIC DNA]</scope>
    <source>
        <strain evidence="4 6">DNF00011</strain>
    </source>
</reference>
<protein>
    <recommendedName>
        <fullName evidence="7">DUF4191 domain-containing protein</fullName>
    </recommendedName>
</protein>
<dbReference type="InterPro" id="IPR025445">
    <property type="entry name" value="DUF4191"/>
</dbReference>
<gene>
    <name evidence="4" type="ORF">HMPREF2128_00970</name>
    <name evidence="5" type="ORF">HMPREF2128_02275</name>
</gene>
<feature type="region of interest" description="Disordered" evidence="2">
    <location>
        <begin position="195"/>
        <end position="261"/>
    </location>
</feature>
<sequence>MARLDQNAREQIAKLREQQKAEKQALKDAKKRARAEKKESGRGGQIREIFRMTREAKPALPWIMLAIVLGSGAIGFGIGWLLKNWITFLILGLVIGLMLAMLYMSRSGEKVAFQKIEGRPGAAGAAMSVLRRGWVLKEEPVAVSPRTQDLVFMAIGRPGVVLVTEGPNGRVRSLVEGVRRDVERAVRGVPVTIINSGSGKNQTPLPEVSKTMKSLPKSISRQEVRAVDQRLSTLRLSKPPIPKGMDPNRPPRMSRRALRGN</sequence>
<dbReference type="Pfam" id="PF13829">
    <property type="entry name" value="DUF4191"/>
    <property type="match status" value="1"/>
</dbReference>
<dbReference type="Proteomes" id="UP000053528">
    <property type="component" value="Unassembled WGS sequence"/>
</dbReference>
<feature type="compositionally biased region" description="Polar residues" evidence="2">
    <location>
        <begin position="195"/>
        <end position="204"/>
    </location>
</feature>
<evidence type="ECO:0000256" key="2">
    <source>
        <dbReference type="SAM" id="MobiDB-lite"/>
    </source>
</evidence>
<dbReference type="EMBL" id="JRNH01000004">
    <property type="protein sequence ID" value="KGF21502.1"/>
    <property type="molecule type" value="Genomic_DNA"/>
</dbReference>
<comment type="caution">
    <text evidence="4">The sequence shown here is derived from an EMBL/GenBank/DDBJ whole genome shotgun (WGS) entry which is preliminary data.</text>
</comment>
<feature type="transmembrane region" description="Helical" evidence="3">
    <location>
        <begin position="59"/>
        <end position="79"/>
    </location>
</feature>
<accession>A0A095YG05</accession>
<keyword evidence="3" id="KW-0812">Transmembrane</keyword>
<dbReference type="EMBL" id="JRNH01000004">
    <property type="protein sequence ID" value="KGF21315.1"/>
    <property type="molecule type" value="Genomic_DNA"/>
</dbReference>
<keyword evidence="1" id="KW-0175">Coiled coil</keyword>
<evidence type="ECO:0000313" key="4">
    <source>
        <dbReference type="EMBL" id="KGF21315.1"/>
    </source>
</evidence>
<evidence type="ECO:0000313" key="6">
    <source>
        <dbReference type="Proteomes" id="UP000053528"/>
    </source>
</evidence>
<name>A0A095YG05_9MICC</name>
<organism evidence="4 6">
    <name type="scientific">Pseudoglutamicibacter albus DNF00011</name>
    <dbReference type="NCBI Taxonomy" id="1401063"/>
    <lineage>
        <taxon>Bacteria</taxon>
        <taxon>Bacillati</taxon>
        <taxon>Actinomycetota</taxon>
        <taxon>Actinomycetes</taxon>
        <taxon>Micrococcales</taxon>
        <taxon>Micrococcaceae</taxon>
        <taxon>Pseudoglutamicibacter</taxon>
    </lineage>
</organism>
<dbReference type="AlphaFoldDB" id="A0A095YG05"/>
<dbReference type="RefSeq" id="WP_035754499.1">
    <property type="nucleotide sequence ID" value="NZ_JRNH01000004.1"/>
</dbReference>
<keyword evidence="3" id="KW-0472">Membrane</keyword>